<dbReference type="EMBL" id="CM037628">
    <property type="protein sequence ID" value="KAH7996412.1"/>
    <property type="molecule type" value="Genomic_DNA"/>
</dbReference>
<proteinExistence type="predicted"/>
<protein>
    <submittedName>
        <fullName evidence="1">Uncharacterized protein</fullName>
    </submittedName>
</protein>
<reference evidence="1" key="1">
    <citation type="submission" date="2021-08" db="EMBL/GenBank/DDBJ databases">
        <title>The first chromosome-level gecko genome reveals the dynamic sex chromosomes of Neotropical dwarf geckos (Sphaerodactylidae: Sphaerodactylus).</title>
        <authorList>
            <person name="Pinto B.J."/>
            <person name="Keating S.E."/>
            <person name="Gamble T."/>
        </authorList>
    </citation>
    <scope>NUCLEOTIDE SEQUENCE</scope>
    <source>
        <strain evidence="1">TG3544</strain>
    </source>
</reference>
<name>A0ACB8EU85_9SAUR</name>
<evidence type="ECO:0000313" key="1">
    <source>
        <dbReference type="EMBL" id="KAH7996412.1"/>
    </source>
</evidence>
<sequence>MVGEAVAPGRRGLGSPEVPGPAQSGQESHVGEKHVRRILALLTGLFLSLHQSKDETPLNDRIRKVVGEPAAASHGFWEADTMREITHRLVGLPLGEFAHSLGFYDVQHGNT</sequence>
<accession>A0ACB8EU85</accession>
<keyword evidence="2" id="KW-1185">Reference proteome</keyword>
<comment type="caution">
    <text evidence="1">The sequence shown here is derived from an EMBL/GenBank/DDBJ whole genome shotgun (WGS) entry which is preliminary data.</text>
</comment>
<organism evidence="1 2">
    <name type="scientific">Sphaerodactylus townsendi</name>
    <dbReference type="NCBI Taxonomy" id="933632"/>
    <lineage>
        <taxon>Eukaryota</taxon>
        <taxon>Metazoa</taxon>
        <taxon>Chordata</taxon>
        <taxon>Craniata</taxon>
        <taxon>Vertebrata</taxon>
        <taxon>Euteleostomi</taxon>
        <taxon>Lepidosauria</taxon>
        <taxon>Squamata</taxon>
        <taxon>Bifurcata</taxon>
        <taxon>Gekkota</taxon>
        <taxon>Sphaerodactylidae</taxon>
        <taxon>Sphaerodactylus</taxon>
    </lineage>
</organism>
<gene>
    <name evidence="1" type="ORF">K3G42_005806</name>
</gene>
<dbReference type="Proteomes" id="UP000827872">
    <property type="component" value="Linkage Group LG15"/>
</dbReference>
<evidence type="ECO:0000313" key="2">
    <source>
        <dbReference type="Proteomes" id="UP000827872"/>
    </source>
</evidence>